<evidence type="ECO:0000313" key="6">
    <source>
        <dbReference type="Proteomes" id="UP001346149"/>
    </source>
</evidence>
<dbReference type="Proteomes" id="UP001346149">
    <property type="component" value="Unassembled WGS sequence"/>
</dbReference>
<dbReference type="PROSITE" id="PS51805">
    <property type="entry name" value="EPHD"/>
    <property type="match status" value="1"/>
</dbReference>
<sequence length="128" mass="14226">MVHTSCYGNPLVHGVPKGDWFCNQCFAGSKVEGTDSLSCCLCPMKGGALKTTVDGGWAHVVCALFVPEVFFRDSEGRDMIDCSKVPKRRWGQGCYVCKGRNGCAIELFRAQMSFIISRDLWIQRVSEH</sequence>
<name>A0AAN7R970_TRANT</name>
<dbReference type="InterPro" id="IPR013083">
    <property type="entry name" value="Znf_RING/FYVE/PHD"/>
</dbReference>
<reference evidence="5 6" key="1">
    <citation type="journal article" date="2023" name="Hortic Res">
        <title>Pangenome of water caltrop reveals structural variations and asymmetric subgenome divergence after allopolyploidization.</title>
        <authorList>
            <person name="Zhang X."/>
            <person name="Chen Y."/>
            <person name="Wang L."/>
            <person name="Yuan Y."/>
            <person name="Fang M."/>
            <person name="Shi L."/>
            <person name="Lu R."/>
            <person name="Comes H.P."/>
            <person name="Ma Y."/>
            <person name="Chen Y."/>
            <person name="Huang G."/>
            <person name="Zhou Y."/>
            <person name="Zheng Z."/>
            <person name="Qiu Y."/>
        </authorList>
    </citation>
    <scope>NUCLEOTIDE SEQUENCE [LARGE SCALE GENOMIC DNA]</scope>
    <source>
        <strain evidence="5">F231</strain>
    </source>
</reference>
<dbReference type="PANTHER" id="PTHR13793:SF148">
    <property type="entry name" value="RING_FYVE_PHD ZINC FINGER SUPERFAMILY PROTEIN"/>
    <property type="match status" value="1"/>
</dbReference>
<dbReference type="Gene3D" id="3.30.40.10">
    <property type="entry name" value="Zinc/RING finger domain, C3HC4 (zinc finger)"/>
    <property type="match status" value="2"/>
</dbReference>
<keyword evidence="3" id="KW-0862">Zinc</keyword>
<evidence type="ECO:0000256" key="1">
    <source>
        <dbReference type="ARBA" id="ARBA00022723"/>
    </source>
</evidence>
<dbReference type="GO" id="GO:0006357">
    <property type="term" value="P:regulation of transcription by RNA polymerase II"/>
    <property type="evidence" value="ECO:0007669"/>
    <property type="project" value="TreeGrafter"/>
</dbReference>
<keyword evidence="1" id="KW-0479">Metal-binding</keyword>
<dbReference type="GO" id="GO:0008270">
    <property type="term" value="F:zinc ion binding"/>
    <property type="evidence" value="ECO:0007669"/>
    <property type="project" value="UniProtKB-KW"/>
</dbReference>
<dbReference type="EMBL" id="JAXQNO010000006">
    <property type="protein sequence ID" value="KAK4796714.1"/>
    <property type="molecule type" value="Genomic_DNA"/>
</dbReference>
<dbReference type="InterPro" id="IPR011011">
    <property type="entry name" value="Znf_FYVE_PHD"/>
</dbReference>
<evidence type="ECO:0000256" key="3">
    <source>
        <dbReference type="ARBA" id="ARBA00022833"/>
    </source>
</evidence>
<evidence type="ECO:0000256" key="2">
    <source>
        <dbReference type="ARBA" id="ARBA00022771"/>
    </source>
</evidence>
<dbReference type="SUPFAM" id="SSF57903">
    <property type="entry name" value="FYVE/PHD zinc finger"/>
    <property type="match status" value="1"/>
</dbReference>
<comment type="caution">
    <text evidence="5">The sequence shown here is derived from an EMBL/GenBank/DDBJ whole genome shotgun (WGS) entry which is preliminary data.</text>
</comment>
<keyword evidence="6" id="KW-1185">Reference proteome</keyword>
<dbReference type="AlphaFoldDB" id="A0AAN7R970"/>
<evidence type="ECO:0000313" key="5">
    <source>
        <dbReference type="EMBL" id="KAK4796714.1"/>
    </source>
</evidence>
<dbReference type="GO" id="GO:0005634">
    <property type="term" value="C:nucleus"/>
    <property type="evidence" value="ECO:0007669"/>
    <property type="project" value="UniProtKB-ARBA"/>
</dbReference>
<gene>
    <name evidence="5" type="ORF">SAY86_029040</name>
</gene>
<accession>A0AAN7R970</accession>
<dbReference type="InterPro" id="IPR050701">
    <property type="entry name" value="Histone_Mod_Regulator"/>
</dbReference>
<keyword evidence="2" id="KW-0863">Zinc-finger</keyword>
<organism evidence="5 6">
    <name type="scientific">Trapa natans</name>
    <name type="common">Water chestnut</name>
    <dbReference type="NCBI Taxonomy" id="22666"/>
    <lineage>
        <taxon>Eukaryota</taxon>
        <taxon>Viridiplantae</taxon>
        <taxon>Streptophyta</taxon>
        <taxon>Embryophyta</taxon>
        <taxon>Tracheophyta</taxon>
        <taxon>Spermatophyta</taxon>
        <taxon>Magnoliopsida</taxon>
        <taxon>eudicotyledons</taxon>
        <taxon>Gunneridae</taxon>
        <taxon>Pentapetalae</taxon>
        <taxon>rosids</taxon>
        <taxon>malvids</taxon>
        <taxon>Myrtales</taxon>
        <taxon>Lythraceae</taxon>
        <taxon>Trapa</taxon>
    </lineage>
</organism>
<dbReference type="InterPro" id="IPR034732">
    <property type="entry name" value="EPHD"/>
</dbReference>
<evidence type="ECO:0000259" key="4">
    <source>
        <dbReference type="PROSITE" id="PS51805"/>
    </source>
</evidence>
<dbReference type="PANTHER" id="PTHR13793">
    <property type="entry name" value="PHD FINGER PROTEINS"/>
    <property type="match status" value="1"/>
</dbReference>
<protein>
    <recommendedName>
        <fullName evidence="4">PHD-type domain-containing protein</fullName>
    </recommendedName>
</protein>
<feature type="domain" description="PHD-type" evidence="4">
    <location>
        <begin position="36"/>
        <end position="128"/>
    </location>
</feature>
<dbReference type="Pfam" id="PF13832">
    <property type="entry name" value="zf-HC5HC2H_2"/>
    <property type="match status" value="1"/>
</dbReference>
<proteinExistence type="predicted"/>